<feature type="repeat" description="WD" evidence="3">
    <location>
        <begin position="625"/>
        <end position="664"/>
    </location>
</feature>
<dbReference type="InterPro" id="IPR001810">
    <property type="entry name" value="F-box_dom"/>
</dbReference>
<dbReference type="Gene3D" id="1.20.1280.50">
    <property type="match status" value="1"/>
</dbReference>
<feature type="compositionally biased region" description="Low complexity" evidence="4">
    <location>
        <begin position="331"/>
        <end position="352"/>
    </location>
</feature>
<feature type="repeat" description="WD" evidence="3">
    <location>
        <begin position="477"/>
        <end position="522"/>
    </location>
</feature>
<evidence type="ECO:0000313" key="7">
    <source>
        <dbReference type="Proteomes" id="UP001176521"/>
    </source>
</evidence>
<feature type="repeat" description="WD" evidence="3">
    <location>
        <begin position="680"/>
        <end position="705"/>
    </location>
</feature>
<sequence length="886" mass="95839">MFSAGSPLMRTKELILDAGWRRSPQPDAGSEPGFLDHLDDGFMGSDSDDDTSFEFFDNFPPELTVHVFRHLPDVRDLIAVSQVCRKWYGFVRQYNGLWQAVYLQMPGWSIRPDARVVLERHATELERAQHALREEAGSSAAAAVAAAGGGSASATGVSASAARAQSPTQAHHHALSLWPSSSSSAIDAAERSASVAPMPYINLAAPPMSALGRARGRKSWIAAHLPDLSSLSLGGVSGSGSGAGVGAGVGPGGPRSADSSRASSHSRNSSWDLASSVRSRVLSGAASMAQTASEQLQRRRRKSVHVDAAQSSSSSSIIGGLLDPSAELDQQRSSSSSLSRTLPTSPSPLRLQLAEEEQQQEEARQRRARLSFASGASNTRSGCAPGPPAPPDPSIEQRALAEHARIKAVLPGNGSVDHFDDLDWRRLCVARWTLDRRWGLPIPPRRIGRPGHPVRMVSRASSIGNDEDFYRPVSTYLRGHEDTVYCIRMDSTFFEGAGRIVSGSRDRTVKVWNRGTGQCVHTLSGYSQSVLCLTYDDELLVTGSSDNSIVVWDFTFGSRQLKAFSGDYDGPTSTSSKDPKVIARLEGHTDKVLNIAMNAEYIASCGKEKVVRVWDRRRGDCLRLFSAHETVVNGIALTGNTAVSVSGDPTFHIWDLLDEKQLREVHSDQNEGLVCVVVQGNTIITGSRRTAIKVWDARTSQCMQTLNGHRNMVRALAYDARRGVLVSGGYDFAVLCWYVPQVDSAAGKAYCQQRLSASESAATPRTQSSPSPFGNDFPTPRPEPFPLSNGINTSDPLFAQPTEPFVPSYIQPWQPSFDRAAPEVEPLSEFRDHTNRVISVAVDGTHLVSASYDQRICVRNFAVALPSDPFTSLDLELVGGGDVLCS</sequence>
<dbReference type="Gene3D" id="2.130.10.10">
    <property type="entry name" value="YVTN repeat-like/Quinoprotein amine dehydrogenase"/>
    <property type="match status" value="2"/>
</dbReference>
<feature type="repeat" description="WD" evidence="3">
    <location>
        <begin position="585"/>
        <end position="624"/>
    </location>
</feature>
<dbReference type="PROSITE" id="PS50294">
    <property type="entry name" value="WD_REPEATS_REGION"/>
    <property type="match status" value="4"/>
</dbReference>
<dbReference type="InterPro" id="IPR036047">
    <property type="entry name" value="F-box-like_dom_sf"/>
</dbReference>
<feature type="region of interest" description="Disordered" evidence="4">
    <location>
        <begin position="285"/>
        <end position="393"/>
    </location>
</feature>
<dbReference type="PANTHER" id="PTHR22847">
    <property type="entry name" value="WD40 REPEAT PROTEIN"/>
    <property type="match status" value="1"/>
</dbReference>
<feature type="compositionally biased region" description="Polar residues" evidence="4">
    <location>
        <begin position="759"/>
        <end position="772"/>
    </location>
</feature>
<dbReference type="SMART" id="SM00256">
    <property type="entry name" value="FBOX"/>
    <property type="match status" value="1"/>
</dbReference>
<dbReference type="Pfam" id="PF00400">
    <property type="entry name" value="WD40"/>
    <property type="match status" value="5"/>
</dbReference>
<evidence type="ECO:0000256" key="1">
    <source>
        <dbReference type="ARBA" id="ARBA00022574"/>
    </source>
</evidence>
<feature type="repeat" description="WD" evidence="3">
    <location>
        <begin position="523"/>
        <end position="562"/>
    </location>
</feature>
<dbReference type="PROSITE" id="PS50082">
    <property type="entry name" value="WD_REPEATS_2"/>
    <property type="match status" value="6"/>
</dbReference>
<dbReference type="Pfam" id="PF12937">
    <property type="entry name" value="F-box-like"/>
    <property type="match status" value="1"/>
</dbReference>
<evidence type="ECO:0000256" key="2">
    <source>
        <dbReference type="ARBA" id="ARBA00022737"/>
    </source>
</evidence>
<dbReference type="CDD" id="cd00200">
    <property type="entry name" value="WD40"/>
    <property type="match status" value="1"/>
</dbReference>
<reference evidence="6" key="1">
    <citation type="journal article" date="2023" name="PhytoFront">
        <title>Draft Genome Resources of Seven Strains of Tilletia horrida, Causal Agent of Kernel Smut of Rice.</title>
        <authorList>
            <person name="Khanal S."/>
            <person name="Antony Babu S."/>
            <person name="Zhou X.G."/>
        </authorList>
    </citation>
    <scope>NUCLEOTIDE SEQUENCE</scope>
    <source>
        <strain evidence="6">TX3</strain>
    </source>
</reference>
<dbReference type="SMART" id="SM00320">
    <property type="entry name" value="WD40"/>
    <property type="match status" value="7"/>
</dbReference>
<organism evidence="6 7">
    <name type="scientific">Tilletia horrida</name>
    <dbReference type="NCBI Taxonomy" id="155126"/>
    <lineage>
        <taxon>Eukaryota</taxon>
        <taxon>Fungi</taxon>
        <taxon>Dikarya</taxon>
        <taxon>Basidiomycota</taxon>
        <taxon>Ustilaginomycotina</taxon>
        <taxon>Exobasidiomycetes</taxon>
        <taxon>Tilletiales</taxon>
        <taxon>Tilletiaceae</taxon>
        <taxon>Tilletia</taxon>
    </lineage>
</organism>
<evidence type="ECO:0000259" key="5">
    <source>
        <dbReference type="PROSITE" id="PS50181"/>
    </source>
</evidence>
<feature type="region of interest" description="Disordered" evidence="4">
    <location>
        <begin position="759"/>
        <end position="793"/>
    </location>
</feature>
<keyword evidence="2" id="KW-0677">Repeat</keyword>
<evidence type="ECO:0000256" key="3">
    <source>
        <dbReference type="PROSITE-ProRule" id="PRU00221"/>
    </source>
</evidence>
<dbReference type="InterPro" id="IPR001680">
    <property type="entry name" value="WD40_rpt"/>
</dbReference>
<keyword evidence="7" id="KW-1185">Reference proteome</keyword>
<dbReference type="AlphaFoldDB" id="A0AAN6JLC8"/>
<feature type="compositionally biased region" description="Gly residues" evidence="4">
    <location>
        <begin position="244"/>
        <end position="253"/>
    </location>
</feature>
<name>A0AAN6JLC8_9BASI</name>
<dbReference type="CDD" id="cd09917">
    <property type="entry name" value="F-box_SF"/>
    <property type="match status" value="1"/>
</dbReference>
<dbReference type="PANTHER" id="PTHR22847:SF745">
    <property type="entry name" value="F-BOX_WD REPEAT-CONTAINING PROTEIN 7"/>
    <property type="match status" value="1"/>
</dbReference>
<dbReference type="SUPFAM" id="SSF81383">
    <property type="entry name" value="F-box domain"/>
    <property type="match status" value="1"/>
</dbReference>
<feature type="region of interest" description="Disordered" evidence="4">
    <location>
        <begin position="244"/>
        <end position="273"/>
    </location>
</feature>
<evidence type="ECO:0000256" key="4">
    <source>
        <dbReference type="SAM" id="MobiDB-lite"/>
    </source>
</evidence>
<feature type="domain" description="F-box" evidence="5">
    <location>
        <begin position="53"/>
        <end position="101"/>
    </location>
</feature>
<dbReference type="InterPro" id="IPR020472">
    <property type="entry name" value="WD40_PAC1"/>
</dbReference>
<evidence type="ECO:0000313" key="6">
    <source>
        <dbReference type="EMBL" id="KAK0535877.1"/>
    </source>
</evidence>
<gene>
    <name evidence="6" type="ORF">OC842_002175</name>
</gene>
<dbReference type="EMBL" id="JAPDMQ010000087">
    <property type="protein sequence ID" value="KAK0535877.1"/>
    <property type="molecule type" value="Genomic_DNA"/>
</dbReference>
<dbReference type="InterPro" id="IPR036322">
    <property type="entry name" value="WD40_repeat_dom_sf"/>
</dbReference>
<feature type="repeat" description="WD" evidence="3">
    <location>
        <begin position="706"/>
        <end position="737"/>
    </location>
</feature>
<dbReference type="InterPro" id="IPR015943">
    <property type="entry name" value="WD40/YVTN_repeat-like_dom_sf"/>
</dbReference>
<keyword evidence="1 3" id="KW-0853">WD repeat</keyword>
<dbReference type="Proteomes" id="UP001176521">
    <property type="component" value="Unassembled WGS sequence"/>
</dbReference>
<proteinExistence type="predicted"/>
<accession>A0AAN6JLC8</accession>
<dbReference type="SUPFAM" id="SSF50978">
    <property type="entry name" value="WD40 repeat-like"/>
    <property type="match status" value="1"/>
</dbReference>
<dbReference type="PROSITE" id="PS50181">
    <property type="entry name" value="FBOX"/>
    <property type="match status" value="1"/>
</dbReference>
<dbReference type="PRINTS" id="PR00320">
    <property type="entry name" value="GPROTEINBRPT"/>
</dbReference>
<feature type="compositionally biased region" description="Low complexity" evidence="4">
    <location>
        <begin position="254"/>
        <end position="270"/>
    </location>
</feature>
<comment type="caution">
    <text evidence="6">The sequence shown here is derived from an EMBL/GenBank/DDBJ whole genome shotgun (WGS) entry which is preliminary data.</text>
</comment>
<protein>
    <recommendedName>
        <fullName evidence="5">F-box domain-containing protein</fullName>
    </recommendedName>
</protein>